<sequence length="472" mass="52147">MADFRIGFRSLSEEVGGIDLPVQGRVPDWLEGVLLRTGPALFEVRGKPLGHWFDGLGMLYRFAFRGGRVEYRNRLLQSQGLKDARRFGRVTQDGFGTKADHGPLFNRLLGLFRGAVPSDNANVNIHRTDRGTFALTEVPGPIRIDPDTLETLGPETCRRAPPGHLTTAHPQWDGTRKEWVNTLLEFGRRSTCRVVAQAPGKPYPRTVAFVEMRAPAYMHSFGLTENFAVLFEPPFRVNPLELRLSGKPFIANYRWCQGEGTRFHMVDRRSGSVRTLEGPACFAFHQVNAFERPGEVVIDLCAYQDSGVLDGLRLDTLRGASPSLATGRVLRYRLPLDGHDAIQEVLWDGLMEMPRIHEARDNGREHAVAWGTGLSDPASGFLDCLLRLDAAKGQRTALWHQPGAYPGEPVMVPQPGGSGGVLLSLVLDAAAARSFLLVLDADTLDELARAPLPHAAPFNFHGQFYAEEKAVA</sequence>
<dbReference type="GO" id="GO:0016121">
    <property type="term" value="P:carotene catabolic process"/>
    <property type="evidence" value="ECO:0007669"/>
    <property type="project" value="TreeGrafter"/>
</dbReference>
<feature type="binding site" evidence="5">
    <location>
        <position position="461"/>
    </location>
    <ligand>
        <name>Fe cation</name>
        <dbReference type="ChEBI" id="CHEBI:24875"/>
        <note>catalytic</note>
    </ligand>
</feature>
<feature type="binding site" evidence="5">
    <location>
        <position position="285"/>
    </location>
    <ligand>
        <name>Fe cation</name>
        <dbReference type="ChEBI" id="CHEBI:24875"/>
        <note>catalytic</note>
    </ligand>
</feature>
<dbReference type="EMBL" id="CP051775">
    <property type="protein sequence ID" value="QJE73885.1"/>
    <property type="molecule type" value="Genomic_DNA"/>
</dbReference>
<accession>A0A858R8W2</accession>
<dbReference type="InterPro" id="IPR004294">
    <property type="entry name" value="Carotenoid_Oase"/>
</dbReference>
<feature type="binding site" evidence="5">
    <location>
        <position position="219"/>
    </location>
    <ligand>
        <name>Fe cation</name>
        <dbReference type="ChEBI" id="CHEBI:24875"/>
        <note>catalytic</note>
    </ligand>
</feature>
<dbReference type="KEGG" id="acru:HHL28_12975"/>
<reference evidence="7" key="1">
    <citation type="submission" date="2020-04" db="EMBL/GenBank/DDBJ databases">
        <title>A desert anoxygenic phototrophic bacterium fixes CO2 using RubisCO under aerobic conditions.</title>
        <authorList>
            <person name="Tang K."/>
        </authorList>
    </citation>
    <scope>NUCLEOTIDE SEQUENCE [LARGE SCALE GENOMIC DNA]</scope>
    <source>
        <strain evidence="7">MIMtkB3</strain>
    </source>
</reference>
<evidence type="ECO:0000313" key="7">
    <source>
        <dbReference type="EMBL" id="QJE73885.1"/>
    </source>
</evidence>
<evidence type="ECO:0000256" key="3">
    <source>
        <dbReference type="ARBA" id="ARBA00023002"/>
    </source>
</evidence>
<dbReference type="GO" id="GO:0046872">
    <property type="term" value="F:metal ion binding"/>
    <property type="evidence" value="ECO:0007669"/>
    <property type="project" value="UniProtKB-KW"/>
</dbReference>
<dbReference type="PANTHER" id="PTHR10543:SF24">
    <property type="entry name" value="CAROTENOID ISOMEROOXYGENASE"/>
    <property type="match status" value="1"/>
</dbReference>
<proteinExistence type="inferred from homology"/>
<comment type="similarity">
    <text evidence="1 6">Belongs to the carotenoid oxygenase family.</text>
</comment>
<dbReference type="GO" id="GO:0010436">
    <property type="term" value="F:carotenoid dioxygenase activity"/>
    <property type="evidence" value="ECO:0007669"/>
    <property type="project" value="TreeGrafter"/>
</dbReference>
<dbReference type="Pfam" id="PF03055">
    <property type="entry name" value="RPE65"/>
    <property type="match status" value="1"/>
</dbReference>
<gene>
    <name evidence="7" type="ORF">HHL28_12975</name>
</gene>
<dbReference type="PANTHER" id="PTHR10543">
    <property type="entry name" value="BETA-CAROTENE DIOXYGENASE"/>
    <property type="match status" value="1"/>
</dbReference>
<keyword evidence="3 6" id="KW-0560">Oxidoreductase</keyword>
<dbReference type="Proteomes" id="UP000501891">
    <property type="component" value="Chromosome"/>
</dbReference>
<keyword evidence="2 5" id="KW-0479">Metal-binding</keyword>
<evidence type="ECO:0000256" key="6">
    <source>
        <dbReference type="RuleBase" id="RU364048"/>
    </source>
</evidence>
<feature type="binding site" evidence="5">
    <location>
        <position position="169"/>
    </location>
    <ligand>
        <name>Fe cation</name>
        <dbReference type="ChEBI" id="CHEBI:24875"/>
        <note>catalytic</note>
    </ligand>
</feature>
<evidence type="ECO:0000256" key="4">
    <source>
        <dbReference type="ARBA" id="ARBA00023004"/>
    </source>
</evidence>
<organism evidence="7 8">
    <name type="scientific">Aerophototrophica crusticola</name>
    <dbReference type="NCBI Taxonomy" id="1709002"/>
    <lineage>
        <taxon>Bacteria</taxon>
        <taxon>Pseudomonadati</taxon>
        <taxon>Pseudomonadota</taxon>
        <taxon>Alphaproteobacteria</taxon>
        <taxon>Rhodospirillales</taxon>
        <taxon>Rhodospirillaceae</taxon>
        <taxon>Aerophototrophica</taxon>
    </lineage>
</organism>
<evidence type="ECO:0000256" key="1">
    <source>
        <dbReference type="ARBA" id="ARBA00006787"/>
    </source>
</evidence>
<evidence type="ECO:0000313" key="8">
    <source>
        <dbReference type="Proteomes" id="UP000501891"/>
    </source>
</evidence>
<keyword evidence="6" id="KW-0223">Dioxygenase</keyword>
<name>A0A858R8W2_9PROT</name>
<comment type="cofactor">
    <cofactor evidence="5 6">
        <name>Fe(2+)</name>
        <dbReference type="ChEBI" id="CHEBI:29033"/>
    </cofactor>
    <text evidence="5 6">Binds 1 Fe(2+) ion per subunit.</text>
</comment>
<protein>
    <recommendedName>
        <fullName evidence="6">Dioxygenase</fullName>
        <ecNumber evidence="6">1.13.11.-</ecNumber>
    </recommendedName>
</protein>
<evidence type="ECO:0000256" key="5">
    <source>
        <dbReference type="PIRSR" id="PIRSR604294-1"/>
    </source>
</evidence>
<keyword evidence="8" id="KW-1185">Reference proteome</keyword>
<dbReference type="AlphaFoldDB" id="A0A858R8W2"/>
<dbReference type="EC" id="1.13.11.-" evidence="6"/>
<keyword evidence="4 5" id="KW-0408">Iron</keyword>
<evidence type="ECO:0000256" key="2">
    <source>
        <dbReference type="ARBA" id="ARBA00022723"/>
    </source>
</evidence>